<keyword evidence="3" id="KW-0282">Flagellum</keyword>
<feature type="region of interest" description="Disordered" evidence="1">
    <location>
        <begin position="31"/>
        <end position="63"/>
    </location>
</feature>
<keyword evidence="4" id="KW-1185">Reference proteome</keyword>
<feature type="compositionally biased region" description="Basic and acidic residues" evidence="1">
    <location>
        <begin position="34"/>
        <end position="51"/>
    </location>
</feature>
<dbReference type="Proteomes" id="UP000202485">
    <property type="component" value="Unassembled WGS sequence"/>
</dbReference>
<name>A0A238KHD6_9RHOB</name>
<proteinExistence type="predicted"/>
<evidence type="ECO:0000256" key="1">
    <source>
        <dbReference type="SAM" id="MobiDB-lite"/>
    </source>
</evidence>
<evidence type="ECO:0000313" key="3">
    <source>
        <dbReference type="EMBL" id="SMX42108.1"/>
    </source>
</evidence>
<protein>
    <submittedName>
        <fullName evidence="3">Flagellar basal body-associated protein FliL</fullName>
    </submittedName>
</protein>
<evidence type="ECO:0000313" key="4">
    <source>
        <dbReference type="Proteomes" id="UP000202485"/>
    </source>
</evidence>
<gene>
    <name evidence="3" type="ORF">RUA8715_02164</name>
</gene>
<keyword evidence="2" id="KW-0732">Signal</keyword>
<evidence type="ECO:0000256" key="2">
    <source>
        <dbReference type="SAM" id="SignalP"/>
    </source>
</evidence>
<dbReference type="EMBL" id="FXYG01000002">
    <property type="protein sequence ID" value="SMX42108.1"/>
    <property type="molecule type" value="Genomic_DNA"/>
</dbReference>
<feature type="signal peptide" evidence="2">
    <location>
        <begin position="1"/>
        <end position="21"/>
    </location>
</feature>
<dbReference type="AlphaFoldDB" id="A0A238KHD6"/>
<accession>A0A238KHD6</accession>
<keyword evidence="3" id="KW-0969">Cilium</keyword>
<organism evidence="3 4">
    <name type="scientific">Ruegeria arenilitoris</name>
    <dbReference type="NCBI Taxonomy" id="1173585"/>
    <lineage>
        <taxon>Bacteria</taxon>
        <taxon>Pseudomonadati</taxon>
        <taxon>Pseudomonadota</taxon>
        <taxon>Alphaproteobacteria</taxon>
        <taxon>Rhodobacterales</taxon>
        <taxon>Roseobacteraceae</taxon>
        <taxon>Ruegeria</taxon>
    </lineage>
</organism>
<sequence>MMKKLLPVLFLIAGLGAGAVAGLFLTPGSADTEADAKAPERHSEETTDKANKTSGHSETSGKAGPYEYLKLTKQFVVPVVEKNEISALVTMSLSLETRPGISEEFYEIEPKLRDGFLQVLFDHANIGGFDGEFTQSDNLEVLRKSLLEVARKDLGDDVSRVLIMSVSRQDT</sequence>
<keyword evidence="3" id="KW-0966">Cell projection</keyword>
<feature type="chain" id="PRO_5012511737" evidence="2">
    <location>
        <begin position="22"/>
        <end position="171"/>
    </location>
</feature>
<reference evidence="4" key="1">
    <citation type="submission" date="2017-05" db="EMBL/GenBank/DDBJ databases">
        <authorList>
            <person name="Rodrigo-Torres L."/>
            <person name="Arahal R. D."/>
            <person name="Lucena T."/>
        </authorList>
    </citation>
    <scope>NUCLEOTIDE SEQUENCE [LARGE SCALE GENOMIC DNA]</scope>
    <source>
        <strain evidence="4">CECT 8715</strain>
    </source>
</reference>